<dbReference type="EMBL" id="BGZK01004442">
    <property type="protein sequence ID" value="GBP09022.1"/>
    <property type="molecule type" value="Genomic_DNA"/>
</dbReference>
<sequence>MDVPVAAIRIVQSALNGYVAVPKAQPQGIKCVSDMLRQIVKVTGNGKSSDMDTLPGTIYQNQIKELLMSKFLHKDINELLVMEPSAALVGEVLEPMSSAKLITTSTHSSAENSDITENLDSAILERLKEFKSP</sequence>
<dbReference type="OrthoDB" id="5407799at2759"/>
<accession>A0A4C1T3L8</accession>
<protein>
    <submittedName>
        <fullName evidence="1">Uncharacterized protein</fullName>
    </submittedName>
</protein>
<dbReference type="AlphaFoldDB" id="A0A4C1T3L8"/>
<organism evidence="1 2">
    <name type="scientific">Eumeta variegata</name>
    <name type="common">Bagworm moth</name>
    <name type="synonym">Eumeta japonica</name>
    <dbReference type="NCBI Taxonomy" id="151549"/>
    <lineage>
        <taxon>Eukaryota</taxon>
        <taxon>Metazoa</taxon>
        <taxon>Ecdysozoa</taxon>
        <taxon>Arthropoda</taxon>
        <taxon>Hexapoda</taxon>
        <taxon>Insecta</taxon>
        <taxon>Pterygota</taxon>
        <taxon>Neoptera</taxon>
        <taxon>Endopterygota</taxon>
        <taxon>Lepidoptera</taxon>
        <taxon>Glossata</taxon>
        <taxon>Ditrysia</taxon>
        <taxon>Tineoidea</taxon>
        <taxon>Psychidae</taxon>
        <taxon>Oiketicinae</taxon>
        <taxon>Eumeta</taxon>
    </lineage>
</organism>
<dbReference type="Proteomes" id="UP000299102">
    <property type="component" value="Unassembled WGS sequence"/>
</dbReference>
<name>A0A4C1T3L8_EUMVA</name>
<comment type="caution">
    <text evidence="1">The sequence shown here is derived from an EMBL/GenBank/DDBJ whole genome shotgun (WGS) entry which is preliminary data.</text>
</comment>
<proteinExistence type="predicted"/>
<evidence type="ECO:0000313" key="2">
    <source>
        <dbReference type="Proteomes" id="UP000299102"/>
    </source>
</evidence>
<gene>
    <name evidence="1" type="ORF">EVAR_66255_1</name>
</gene>
<reference evidence="1 2" key="1">
    <citation type="journal article" date="2019" name="Commun. Biol.">
        <title>The bagworm genome reveals a unique fibroin gene that provides high tensile strength.</title>
        <authorList>
            <person name="Kono N."/>
            <person name="Nakamura H."/>
            <person name="Ohtoshi R."/>
            <person name="Tomita M."/>
            <person name="Numata K."/>
            <person name="Arakawa K."/>
        </authorList>
    </citation>
    <scope>NUCLEOTIDE SEQUENCE [LARGE SCALE GENOMIC DNA]</scope>
</reference>
<keyword evidence="2" id="KW-1185">Reference proteome</keyword>
<evidence type="ECO:0000313" key="1">
    <source>
        <dbReference type="EMBL" id="GBP09022.1"/>
    </source>
</evidence>